<feature type="compositionally biased region" description="Basic and acidic residues" evidence="1">
    <location>
        <begin position="1"/>
        <end position="14"/>
    </location>
</feature>
<feature type="compositionally biased region" description="Basic and acidic residues" evidence="1">
    <location>
        <begin position="254"/>
        <end position="280"/>
    </location>
</feature>
<feature type="region of interest" description="Disordered" evidence="1">
    <location>
        <begin position="317"/>
        <end position="349"/>
    </location>
</feature>
<dbReference type="PATRIC" id="fig|1003195.29.peg.2422"/>
<feature type="compositionally biased region" description="Basic and acidic residues" evidence="1">
    <location>
        <begin position="45"/>
        <end position="58"/>
    </location>
</feature>
<dbReference type="HOGENOM" id="CLU_513782_0_0_11"/>
<dbReference type="AlphaFoldDB" id="G8WS27"/>
<feature type="region of interest" description="Disordered" evidence="1">
    <location>
        <begin position="504"/>
        <end position="530"/>
    </location>
</feature>
<dbReference type="EMBL" id="CP003219">
    <property type="protein sequence ID" value="AEW94787.1"/>
    <property type="molecule type" value="Genomic_DNA"/>
</dbReference>
<feature type="compositionally biased region" description="Basic residues" evidence="1">
    <location>
        <begin position="427"/>
        <end position="442"/>
    </location>
</feature>
<feature type="compositionally biased region" description="Basic residues" evidence="1">
    <location>
        <begin position="504"/>
        <end position="513"/>
    </location>
</feature>
<proteinExistence type="predicted"/>
<dbReference type="STRING" id="1003195.SCATT_24160"/>
<evidence type="ECO:0000256" key="1">
    <source>
        <dbReference type="SAM" id="MobiDB-lite"/>
    </source>
</evidence>
<name>G8WS27_STREN</name>
<accession>G8WS27</accession>
<feature type="region of interest" description="Disordered" evidence="1">
    <location>
        <begin position="371"/>
        <end position="442"/>
    </location>
</feature>
<organism evidence="2 3">
    <name type="scientific">Streptantibioticus cattleyicolor (strain ATCC 35852 / DSM 46488 / JCM 4925 / NBRC 14057 / NRRL 8057)</name>
    <name type="common">Streptomyces cattleya</name>
    <dbReference type="NCBI Taxonomy" id="1003195"/>
    <lineage>
        <taxon>Bacteria</taxon>
        <taxon>Bacillati</taxon>
        <taxon>Actinomycetota</taxon>
        <taxon>Actinomycetes</taxon>
        <taxon>Kitasatosporales</taxon>
        <taxon>Streptomycetaceae</taxon>
        <taxon>Streptantibioticus</taxon>
    </lineage>
</organism>
<dbReference type="Proteomes" id="UP000007842">
    <property type="component" value="Chromosome"/>
</dbReference>
<dbReference type="KEGG" id="scy:SCATT_24160"/>
<gene>
    <name evidence="2" type="ordered locus">SCATT_24160</name>
</gene>
<sequence length="530" mass="56621">MHDPHGARGEGHGDRGHRRPPPGPAARLGGEYGEHRHAVHPVVRPADRADQQRGDRGAQHPPGLQAAPGGEDGDGEAGDGGERVGDEPDRAGGGGVQQPGEEPLEGLVVDDPDLADPFGLEDPVGPEVAAGVGEDQPAQQYRSGERGRRGGRRTYPSGQQQVDGEEPGGQLDAGRDADGDALAAGAVRPAEVPQHQAGEGKVDLAEGERLEDRFEPYAEGDGEDDADRAQRGAARPAGEPERQVGQEPQQHRVGLGDREPQHVQRRPGGRDEQDRGERRVGGGQPPLGDPQVVQAVAAGRGLALGPVDQRVGELEAHRQADPGVRGERGRQHHGGQQQRPARRGGERHAQRRLTLGGVAAVAHGCCEGHGSTPLDHHPSPAATLPGGGVAPHGAGRRTGSCRRCAGPVSAGRRRRGRPGRGAPRAAGPRRRRRRRGRRRGRRCRRRRRWRAWCCRAGAGGGRAGRGPRGRWRRPGRRWRCCPGAGEVSWLPCLHGRFSPRWRTSGRRMTRRSPRVVPRAGRAPTAEVAVP</sequence>
<feature type="region of interest" description="Disordered" evidence="1">
    <location>
        <begin position="1"/>
        <end position="290"/>
    </location>
</feature>
<protein>
    <submittedName>
        <fullName evidence="2">Uncharacterized protein</fullName>
    </submittedName>
</protein>
<keyword evidence="3" id="KW-1185">Reference proteome</keyword>
<feature type="compositionally biased region" description="Basic and acidic residues" evidence="1">
    <location>
        <begin position="80"/>
        <end position="90"/>
    </location>
</feature>
<evidence type="ECO:0000313" key="2">
    <source>
        <dbReference type="EMBL" id="AEW94787.1"/>
    </source>
</evidence>
<feature type="compositionally biased region" description="Basic and acidic residues" evidence="1">
    <location>
        <begin position="198"/>
        <end position="216"/>
    </location>
</feature>
<evidence type="ECO:0000313" key="3">
    <source>
        <dbReference type="Proteomes" id="UP000007842"/>
    </source>
</evidence>
<reference evidence="3" key="1">
    <citation type="submission" date="2011-12" db="EMBL/GenBank/DDBJ databases">
        <title>Complete genome sequence of Streptomyces cattleya strain DSM 46488.</title>
        <authorList>
            <person name="Ou H.-Y."/>
            <person name="Li P."/>
            <person name="Zhao C."/>
            <person name="O'Hagan D."/>
            <person name="Deng Z."/>
        </authorList>
    </citation>
    <scope>NUCLEOTIDE SEQUENCE [LARGE SCALE GENOMIC DNA]</scope>
    <source>
        <strain evidence="3">ATCC 35852 / DSM 46488 / JCM 4925 / NBRC 14057 / NRRL 8057</strain>
    </source>
</reference>
<feature type="compositionally biased region" description="Basic and acidic residues" evidence="1">
    <location>
        <begin position="317"/>
        <end position="329"/>
    </location>
</feature>
<feature type="compositionally biased region" description="Acidic residues" evidence="1">
    <location>
        <begin position="102"/>
        <end position="114"/>
    </location>
</feature>